<sequence length="198" mass="21170">MAGAKVERRRRLAGGDVQDAVTAWAVVINADFIAAGLQSGCSSLRSAARPLTCGHDIDVPEMMLNSTRRESVVSPVGPMAPVHPARMLTPGAIKSGFKISGVTAFGPRDENAATTGDGWTPTFVPPKMMVAGCGKEMSIGYEFLAVRCSVRQNHAGTASVFNYHSFLNPSIDASLTEDHFPGDFLRHECSRHTEIPIT</sequence>
<protein>
    <submittedName>
        <fullName evidence="1">Uncharacterized protein</fullName>
    </submittedName>
</protein>
<dbReference type="AlphaFoldDB" id="A0ABD0UVX6"/>
<evidence type="ECO:0000313" key="1">
    <source>
        <dbReference type="EMBL" id="KAL0914592.1"/>
    </source>
</evidence>
<reference evidence="1 2" key="1">
    <citation type="journal article" date="2024" name="Plant Biotechnol. J.">
        <title>Dendrobium thyrsiflorum genome and its molecular insights into genes involved in important horticultural traits.</title>
        <authorList>
            <person name="Chen B."/>
            <person name="Wang J.Y."/>
            <person name="Zheng P.J."/>
            <person name="Li K.L."/>
            <person name="Liang Y.M."/>
            <person name="Chen X.F."/>
            <person name="Zhang C."/>
            <person name="Zhao X."/>
            <person name="He X."/>
            <person name="Zhang G.Q."/>
            <person name="Liu Z.J."/>
            <person name="Xu Q."/>
        </authorList>
    </citation>
    <scope>NUCLEOTIDE SEQUENCE [LARGE SCALE GENOMIC DNA]</scope>
    <source>
        <strain evidence="1">GZMU011</strain>
    </source>
</reference>
<keyword evidence="2" id="KW-1185">Reference proteome</keyword>
<evidence type="ECO:0000313" key="2">
    <source>
        <dbReference type="Proteomes" id="UP001552299"/>
    </source>
</evidence>
<accession>A0ABD0UVX6</accession>
<gene>
    <name evidence="1" type="ORF">M5K25_014953</name>
</gene>
<dbReference type="EMBL" id="JANQDX010000012">
    <property type="protein sequence ID" value="KAL0914592.1"/>
    <property type="molecule type" value="Genomic_DNA"/>
</dbReference>
<comment type="caution">
    <text evidence="1">The sequence shown here is derived from an EMBL/GenBank/DDBJ whole genome shotgun (WGS) entry which is preliminary data.</text>
</comment>
<organism evidence="1 2">
    <name type="scientific">Dendrobium thyrsiflorum</name>
    <name type="common">Pinecone-like raceme dendrobium</name>
    <name type="synonym">Orchid</name>
    <dbReference type="NCBI Taxonomy" id="117978"/>
    <lineage>
        <taxon>Eukaryota</taxon>
        <taxon>Viridiplantae</taxon>
        <taxon>Streptophyta</taxon>
        <taxon>Embryophyta</taxon>
        <taxon>Tracheophyta</taxon>
        <taxon>Spermatophyta</taxon>
        <taxon>Magnoliopsida</taxon>
        <taxon>Liliopsida</taxon>
        <taxon>Asparagales</taxon>
        <taxon>Orchidaceae</taxon>
        <taxon>Epidendroideae</taxon>
        <taxon>Malaxideae</taxon>
        <taxon>Dendrobiinae</taxon>
        <taxon>Dendrobium</taxon>
    </lineage>
</organism>
<dbReference type="Proteomes" id="UP001552299">
    <property type="component" value="Unassembled WGS sequence"/>
</dbReference>
<proteinExistence type="predicted"/>
<name>A0ABD0UVX6_DENTH</name>